<dbReference type="Gene3D" id="3.10.450.40">
    <property type="match status" value="1"/>
</dbReference>
<evidence type="ECO:0000313" key="2">
    <source>
        <dbReference type="Proteomes" id="UP001418222"/>
    </source>
</evidence>
<protein>
    <submittedName>
        <fullName evidence="1">Uncharacterized protein</fullName>
    </submittedName>
</protein>
<comment type="caution">
    <text evidence="1">The sequence shown here is derived from an EMBL/GenBank/DDBJ whole genome shotgun (WGS) entry which is preliminary data.</text>
</comment>
<organism evidence="1 2">
    <name type="scientific">Platanthera zijinensis</name>
    <dbReference type="NCBI Taxonomy" id="2320716"/>
    <lineage>
        <taxon>Eukaryota</taxon>
        <taxon>Viridiplantae</taxon>
        <taxon>Streptophyta</taxon>
        <taxon>Embryophyta</taxon>
        <taxon>Tracheophyta</taxon>
        <taxon>Spermatophyta</taxon>
        <taxon>Magnoliopsida</taxon>
        <taxon>Liliopsida</taxon>
        <taxon>Asparagales</taxon>
        <taxon>Orchidaceae</taxon>
        <taxon>Orchidoideae</taxon>
        <taxon>Orchideae</taxon>
        <taxon>Orchidinae</taxon>
        <taxon>Platanthera</taxon>
    </lineage>
</organism>
<reference evidence="1 2" key="1">
    <citation type="journal article" date="2022" name="Nat. Plants">
        <title>Genomes of leafy and leafless Platanthera orchids illuminate the evolution of mycoheterotrophy.</title>
        <authorList>
            <person name="Li M.H."/>
            <person name="Liu K.W."/>
            <person name="Li Z."/>
            <person name="Lu H.C."/>
            <person name="Ye Q.L."/>
            <person name="Zhang D."/>
            <person name="Wang J.Y."/>
            <person name="Li Y.F."/>
            <person name="Zhong Z.M."/>
            <person name="Liu X."/>
            <person name="Yu X."/>
            <person name="Liu D.K."/>
            <person name="Tu X.D."/>
            <person name="Liu B."/>
            <person name="Hao Y."/>
            <person name="Liao X.Y."/>
            <person name="Jiang Y.T."/>
            <person name="Sun W.H."/>
            <person name="Chen J."/>
            <person name="Chen Y.Q."/>
            <person name="Ai Y."/>
            <person name="Zhai J.W."/>
            <person name="Wu S.S."/>
            <person name="Zhou Z."/>
            <person name="Hsiao Y.Y."/>
            <person name="Wu W.L."/>
            <person name="Chen Y.Y."/>
            <person name="Lin Y.F."/>
            <person name="Hsu J.L."/>
            <person name="Li C.Y."/>
            <person name="Wang Z.W."/>
            <person name="Zhao X."/>
            <person name="Zhong W.Y."/>
            <person name="Ma X.K."/>
            <person name="Ma L."/>
            <person name="Huang J."/>
            <person name="Chen G.Z."/>
            <person name="Huang M.Z."/>
            <person name="Huang L."/>
            <person name="Peng D.H."/>
            <person name="Luo Y.B."/>
            <person name="Zou S.Q."/>
            <person name="Chen S.P."/>
            <person name="Lan S."/>
            <person name="Tsai W.C."/>
            <person name="Van de Peer Y."/>
            <person name="Liu Z.J."/>
        </authorList>
    </citation>
    <scope>NUCLEOTIDE SEQUENCE [LARGE SCALE GENOMIC DNA]</scope>
    <source>
        <strain evidence="1">Lor287</strain>
    </source>
</reference>
<evidence type="ECO:0000313" key="1">
    <source>
        <dbReference type="EMBL" id="KAK8954014.1"/>
    </source>
</evidence>
<dbReference type="SUPFAM" id="SSF54416">
    <property type="entry name" value="Amine oxidase N-terminal region"/>
    <property type="match status" value="1"/>
</dbReference>
<accession>A0AAP0BXB4</accession>
<proteinExistence type="predicted"/>
<dbReference type="InterPro" id="IPR016182">
    <property type="entry name" value="Cu_amine_oxidase_N-reg"/>
</dbReference>
<sequence>MAAVAGAAFVILRAAGRTVKLYVDIANGSIALQNVRLGSGYPMLNTEEQDLAASLPFSYTPFVESVKKRGVELSEVVCTTFTQWK</sequence>
<dbReference type="GO" id="GO:0009308">
    <property type="term" value="P:amine metabolic process"/>
    <property type="evidence" value="ECO:0007669"/>
    <property type="project" value="InterPro"/>
</dbReference>
<keyword evidence="2" id="KW-1185">Reference proteome</keyword>
<dbReference type="EMBL" id="JBBWWQ010000002">
    <property type="protein sequence ID" value="KAK8954014.1"/>
    <property type="molecule type" value="Genomic_DNA"/>
</dbReference>
<dbReference type="GO" id="GO:0005507">
    <property type="term" value="F:copper ion binding"/>
    <property type="evidence" value="ECO:0007669"/>
    <property type="project" value="InterPro"/>
</dbReference>
<dbReference type="Proteomes" id="UP001418222">
    <property type="component" value="Unassembled WGS sequence"/>
</dbReference>
<name>A0AAP0BXB4_9ASPA</name>
<gene>
    <name evidence="1" type="ORF">KSP39_PZI002016</name>
</gene>
<dbReference type="AlphaFoldDB" id="A0AAP0BXB4"/>
<dbReference type="GO" id="GO:0048038">
    <property type="term" value="F:quinone binding"/>
    <property type="evidence" value="ECO:0007669"/>
    <property type="project" value="InterPro"/>
</dbReference>
<dbReference type="GO" id="GO:0008131">
    <property type="term" value="F:primary methylamine oxidase activity"/>
    <property type="evidence" value="ECO:0007669"/>
    <property type="project" value="InterPro"/>
</dbReference>